<dbReference type="Pfam" id="PF09774">
    <property type="entry name" value="MIX23"/>
    <property type="match status" value="1"/>
</dbReference>
<dbReference type="GO" id="GO:0005758">
    <property type="term" value="C:mitochondrial intermembrane space"/>
    <property type="evidence" value="ECO:0007669"/>
    <property type="project" value="InterPro"/>
</dbReference>
<organism evidence="2 3">
    <name type="scientific">Rhodocollybia butyracea</name>
    <dbReference type="NCBI Taxonomy" id="206335"/>
    <lineage>
        <taxon>Eukaryota</taxon>
        <taxon>Fungi</taxon>
        <taxon>Dikarya</taxon>
        <taxon>Basidiomycota</taxon>
        <taxon>Agaricomycotina</taxon>
        <taxon>Agaricomycetes</taxon>
        <taxon>Agaricomycetidae</taxon>
        <taxon>Agaricales</taxon>
        <taxon>Marasmiineae</taxon>
        <taxon>Omphalotaceae</taxon>
        <taxon>Rhodocollybia</taxon>
    </lineage>
</organism>
<evidence type="ECO:0000313" key="3">
    <source>
        <dbReference type="Proteomes" id="UP000772434"/>
    </source>
</evidence>
<name>A0A9P5Q5K7_9AGAR</name>
<proteinExistence type="inferred from homology"/>
<dbReference type="PANTHER" id="PTHR31905:SF2">
    <property type="entry name" value="PROTEIN MIX23"/>
    <property type="match status" value="1"/>
</dbReference>
<comment type="caution">
    <text evidence="2">The sequence shown here is derived from an EMBL/GenBank/DDBJ whole genome shotgun (WGS) entry which is preliminary data.</text>
</comment>
<keyword evidence="3" id="KW-1185">Reference proteome</keyword>
<reference evidence="2" key="1">
    <citation type="submission" date="2020-11" db="EMBL/GenBank/DDBJ databases">
        <authorList>
            <consortium name="DOE Joint Genome Institute"/>
            <person name="Ahrendt S."/>
            <person name="Riley R."/>
            <person name="Andreopoulos W."/>
            <person name="Labutti K."/>
            <person name="Pangilinan J."/>
            <person name="Ruiz-Duenas F.J."/>
            <person name="Barrasa J.M."/>
            <person name="Sanchez-Garcia M."/>
            <person name="Camarero S."/>
            <person name="Miyauchi S."/>
            <person name="Serrano A."/>
            <person name="Linde D."/>
            <person name="Babiker R."/>
            <person name="Drula E."/>
            <person name="Ayuso-Fernandez I."/>
            <person name="Pacheco R."/>
            <person name="Padilla G."/>
            <person name="Ferreira P."/>
            <person name="Barriuso J."/>
            <person name="Kellner H."/>
            <person name="Castanera R."/>
            <person name="Alfaro M."/>
            <person name="Ramirez L."/>
            <person name="Pisabarro A.G."/>
            <person name="Kuo A."/>
            <person name="Tritt A."/>
            <person name="Lipzen A."/>
            <person name="He G."/>
            <person name="Yan M."/>
            <person name="Ng V."/>
            <person name="Cullen D."/>
            <person name="Martin F."/>
            <person name="Rosso M.-N."/>
            <person name="Henrissat B."/>
            <person name="Hibbett D."/>
            <person name="Martinez A.T."/>
            <person name="Grigoriev I.V."/>
        </authorList>
    </citation>
    <scope>NUCLEOTIDE SEQUENCE</scope>
    <source>
        <strain evidence="2">AH 40177</strain>
    </source>
</reference>
<gene>
    <name evidence="2" type="ORF">BDP27DRAFT_1256681</name>
</gene>
<evidence type="ECO:0000313" key="2">
    <source>
        <dbReference type="EMBL" id="KAF9075848.1"/>
    </source>
</evidence>
<sequence>MSSQSQPLGSLAIQAPSLSPQIVHISPEICMDLSLFKSVIREYRALDDTVNMRLNRTAAFIADQERLSTKRSKTSIEEQACSRLWQELVANWSRRKQLIHFCVGVIDDSSTKLQQGVSEDSAPSPSAVRKARAEQYSREVKRDQLHKELSIETIVKQRSMNAFKSRCKYFRPPGTDDEARKLWDAASS</sequence>
<dbReference type="InterPro" id="IPR019171">
    <property type="entry name" value="MIX23"/>
</dbReference>
<evidence type="ECO:0000256" key="1">
    <source>
        <dbReference type="ARBA" id="ARBA00024204"/>
    </source>
</evidence>
<dbReference type="EMBL" id="JADNRY010000008">
    <property type="protein sequence ID" value="KAF9075848.1"/>
    <property type="molecule type" value="Genomic_DNA"/>
</dbReference>
<accession>A0A9P5Q5K7</accession>
<protein>
    <submittedName>
        <fullName evidence="2">Caffeine-induced death protein 2-domain-containing protein</fullName>
    </submittedName>
</protein>
<dbReference type="OrthoDB" id="5593818at2759"/>
<dbReference type="PANTHER" id="PTHR31905">
    <property type="entry name" value="COILED-COIL DOMAIN-CONTAINING PROTEIN 58"/>
    <property type="match status" value="1"/>
</dbReference>
<dbReference type="AlphaFoldDB" id="A0A9P5Q5K7"/>
<comment type="similarity">
    <text evidence="1">Belongs to the MIX23 family.</text>
</comment>
<dbReference type="Proteomes" id="UP000772434">
    <property type="component" value="Unassembled WGS sequence"/>
</dbReference>